<reference evidence="1 2" key="1">
    <citation type="submission" date="2016-07" db="EMBL/GenBank/DDBJ databases">
        <title>Pervasive Adenine N6-methylation of Active Genes in Fungi.</title>
        <authorList>
            <consortium name="DOE Joint Genome Institute"/>
            <person name="Mondo S.J."/>
            <person name="Dannebaum R.O."/>
            <person name="Kuo R.C."/>
            <person name="Labutti K."/>
            <person name="Haridas S."/>
            <person name="Kuo A."/>
            <person name="Salamov A."/>
            <person name="Ahrendt S.R."/>
            <person name="Lipzen A."/>
            <person name="Sullivan W."/>
            <person name="Andreopoulos W.B."/>
            <person name="Clum A."/>
            <person name="Lindquist E."/>
            <person name="Daum C."/>
            <person name="Ramamoorthy G.K."/>
            <person name="Gryganskyi A."/>
            <person name="Culley D."/>
            <person name="Magnuson J.K."/>
            <person name="James T.Y."/>
            <person name="O'Malley M.A."/>
            <person name="Stajich J.E."/>
            <person name="Spatafora J.W."/>
            <person name="Visel A."/>
            <person name="Grigoriev I.V."/>
        </authorList>
    </citation>
    <scope>NUCLEOTIDE SEQUENCE [LARGE SCALE GENOMIC DNA]</scope>
    <source>
        <strain evidence="1 2">NRRL 3301</strain>
    </source>
</reference>
<proteinExistence type="predicted"/>
<evidence type="ECO:0000313" key="1">
    <source>
        <dbReference type="EMBL" id="ORX52442.1"/>
    </source>
</evidence>
<accession>A0A1X2GFB5</accession>
<dbReference type="AlphaFoldDB" id="A0A1X2GFB5"/>
<evidence type="ECO:0000313" key="2">
    <source>
        <dbReference type="Proteomes" id="UP000242146"/>
    </source>
</evidence>
<organism evidence="1 2">
    <name type="scientific">Hesseltinella vesiculosa</name>
    <dbReference type="NCBI Taxonomy" id="101127"/>
    <lineage>
        <taxon>Eukaryota</taxon>
        <taxon>Fungi</taxon>
        <taxon>Fungi incertae sedis</taxon>
        <taxon>Mucoromycota</taxon>
        <taxon>Mucoromycotina</taxon>
        <taxon>Mucoromycetes</taxon>
        <taxon>Mucorales</taxon>
        <taxon>Cunninghamellaceae</taxon>
        <taxon>Hesseltinella</taxon>
    </lineage>
</organism>
<dbReference type="Proteomes" id="UP000242146">
    <property type="component" value="Unassembled WGS sequence"/>
</dbReference>
<name>A0A1X2GFB5_9FUNG</name>
<comment type="caution">
    <text evidence="1">The sequence shown here is derived from an EMBL/GenBank/DDBJ whole genome shotgun (WGS) entry which is preliminary data.</text>
</comment>
<protein>
    <submittedName>
        <fullName evidence="1">Uncharacterized protein</fullName>
    </submittedName>
</protein>
<gene>
    <name evidence="1" type="ORF">DM01DRAFT_1336810</name>
</gene>
<keyword evidence="2" id="KW-1185">Reference proteome</keyword>
<dbReference type="EMBL" id="MCGT01000018">
    <property type="protein sequence ID" value="ORX52442.1"/>
    <property type="molecule type" value="Genomic_DNA"/>
</dbReference>
<dbReference type="OrthoDB" id="2288585at2759"/>
<sequence>MTITRKKALCVFYGKPFSEEIAKGLEERLDSYNDDLEICFETSPERPILVTKSRIYFDPFTYKLYLDEDQTLEESEPTEKLYSDSQIIQFLNIAFATDQFLEANDCYEKKTISSKDVYTTILKYTNKFDDKSLLSFTSWCKTNKIQFMNATLSRKRRYGVNSRLREVFVLKIQYLDNTVKDILNRLPTYQQHIRMLKDDGYCIVGYARKSPGNESHREKNLESMVKHLKMRSLVNKCFVSSCCKASSPLGSRDVKTGNVDLKGVDGNTQDLIRFLSSETKVCLVCIDFAGLSTDPNDLYSFVSNHQSLLRLVVDQLPYLNETKIFERDQILSDASILSSFDCREKALRRSKEM</sequence>